<organism evidence="4 5">
    <name type="scientific">Aspergillus cavernicola</name>
    <dbReference type="NCBI Taxonomy" id="176166"/>
    <lineage>
        <taxon>Eukaryota</taxon>
        <taxon>Fungi</taxon>
        <taxon>Dikarya</taxon>
        <taxon>Ascomycota</taxon>
        <taxon>Pezizomycotina</taxon>
        <taxon>Eurotiomycetes</taxon>
        <taxon>Eurotiomycetidae</taxon>
        <taxon>Eurotiales</taxon>
        <taxon>Aspergillaceae</taxon>
        <taxon>Aspergillus</taxon>
        <taxon>Aspergillus subgen. Nidulantes</taxon>
    </lineage>
</organism>
<evidence type="ECO:0000259" key="3">
    <source>
        <dbReference type="Pfam" id="PF02894"/>
    </source>
</evidence>
<evidence type="ECO:0000256" key="1">
    <source>
        <dbReference type="SAM" id="SignalP"/>
    </source>
</evidence>
<dbReference type="Pfam" id="PF01408">
    <property type="entry name" value="GFO_IDH_MocA"/>
    <property type="match status" value="1"/>
</dbReference>
<dbReference type="InterPro" id="IPR036291">
    <property type="entry name" value="NAD(P)-bd_dom_sf"/>
</dbReference>
<evidence type="ECO:0000313" key="4">
    <source>
        <dbReference type="EMBL" id="KAL2817746.1"/>
    </source>
</evidence>
<accession>A0ABR4HQJ9</accession>
<feature type="domain" description="Gfo/Idh/MocA-like oxidoreductase C-terminal" evidence="3">
    <location>
        <begin position="142"/>
        <end position="347"/>
    </location>
</feature>
<evidence type="ECO:0000313" key="5">
    <source>
        <dbReference type="Proteomes" id="UP001610335"/>
    </source>
</evidence>
<sequence>MSYGVRRLKIALFGLGRLGVLRASILAFQQPRIELVAVCDTKPGTDKWTAENLPPSIKYFSDPQECLKNSGAEAVLICTATATHAPLILQALDLGLHVMCEKPVSVDIATTKAVVEKSASRPDLKFLVPFTRRYDKSYRQAKALIDKGDLGEIHAVETTGIDQADPNAFFVSFSEQSGGIFLDFGIHTVDAGRYLLDVKSGLSNPKKQVNRVIAFGQLAVYKDLAKYGDADNAWGLVEFANGKIFKTYLGRTLTSGFEDTTRLCGTKGHSIISAKNSNVEIRDHLGIRTQSVPDAFTLFDATFLTDLAEFADAVLDNKPLTCQPEDAFEAGKICAALQYSFRKGVPVYFDDNGLPIMEPPFCESMHRPAETHPARESYAAAHNLSTALQRQD</sequence>
<keyword evidence="1" id="KW-0732">Signal</keyword>
<dbReference type="PANTHER" id="PTHR42840:SF10">
    <property type="entry name" value="BINDING ROSSMANN FOLD OXIDOREDUCTASE, PUTATIVE-RELATED"/>
    <property type="match status" value="1"/>
</dbReference>
<comment type="caution">
    <text evidence="4">The sequence shown here is derived from an EMBL/GenBank/DDBJ whole genome shotgun (WGS) entry which is preliminary data.</text>
</comment>
<protein>
    <recommendedName>
        <fullName evidence="6">NAD binding Rossmann fold oxidoreductase</fullName>
    </recommendedName>
</protein>
<dbReference type="EMBL" id="JBFXLS010000089">
    <property type="protein sequence ID" value="KAL2817746.1"/>
    <property type="molecule type" value="Genomic_DNA"/>
</dbReference>
<dbReference type="Gene3D" id="3.30.360.10">
    <property type="entry name" value="Dihydrodipicolinate Reductase, domain 2"/>
    <property type="match status" value="1"/>
</dbReference>
<dbReference type="SUPFAM" id="SSF55347">
    <property type="entry name" value="Glyceraldehyde-3-phosphate dehydrogenase-like, C-terminal domain"/>
    <property type="match status" value="1"/>
</dbReference>
<dbReference type="InterPro" id="IPR000683">
    <property type="entry name" value="Gfo/Idh/MocA-like_OxRdtase_N"/>
</dbReference>
<dbReference type="Gene3D" id="3.40.50.720">
    <property type="entry name" value="NAD(P)-binding Rossmann-like Domain"/>
    <property type="match status" value="1"/>
</dbReference>
<evidence type="ECO:0008006" key="6">
    <source>
        <dbReference type="Google" id="ProtNLM"/>
    </source>
</evidence>
<name>A0ABR4HQJ9_9EURO</name>
<feature type="chain" id="PRO_5046303199" description="NAD binding Rossmann fold oxidoreductase" evidence="1">
    <location>
        <begin position="24"/>
        <end position="392"/>
    </location>
</feature>
<feature type="domain" description="Gfo/Idh/MocA-like oxidoreductase N-terminal" evidence="2">
    <location>
        <begin position="8"/>
        <end position="120"/>
    </location>
</feature>
<dbReference type="SUPFAM" id="SSF51735">
    <property type="entry name" value="NAD(P)-binding Rossmann-fold domains"/>
    <property type="match status" value="1"/>
</dbReference>
<dbReference type="PANTHER" id="PTHR42840">
    <property type="entry name" value="NAD(P)-BINDING ROSSMANN-FOLD SUPERFAMILY PROTEIN-RELATED"/>
    <property type="match status" value="1"/>
</dbReference>
<evidence type="ECO:0000259" key="2">
    <source>
        <dbReference type="Pfam" id="PF01408"/>
    </source>
</evidence>
<feature type="signal peptide" evidence="1">
    <location>
        <begin position="1"/>
        <end position="23"/>
    </location>
</feature>
<dbReference type="InterPro" id="IPR004104">
    <property type="entry name" value="Gfo/Idh/MocA-like_OxRdtase_C"/>
</dbReference>
<dbReference type="Proteomes" id="UP001610335">
    <property type="component" value="Unassembled WGS sequence"/>
</dbReference>
<reference evidence="4 5" key="1">
    <citation type="submission" date="2024-07" db="EMBL/GenBank/DDBJ databases">
        <title>Section-level genome sequencing and comparative genomics of Aspergillus sections Usti and Cavernicolus.</title>
        <authorList>
            <consortium name="Lawrence Berkeley National Laboratory"/>
            <person name="Nybo J.L."/>
            <person name="Vesth T.C."/>
            <person name="Theobald S."/>
            <person name="Frisvad J.C."/>
            <person name="Larsen T.O."/>
            <person name="Kjaerboelling I."/>
            <person name="Rothschild-Mancinelli K."/>
            <person name="Lyhne E.K."/>
            <person name="Kogle M.E."/>
            <person name="Barry K."/>
            <person name="Clum A."/>
            <person name="Na H."/>
            <person name="Ledsgaard L."/>
            <person name="Lin J."/>
            <person name="Lipzen A."/>
            <person name="Kuo A."/>
            <person name="Riley R."/>
            <person name="Mondo S."/>
            <person name="LaButti K."/>
            <person name="Haridas S."/>
            <person name="Pangalinan J."/>
            <person name="Salamov A.A."/>
            <person name="Simmons B.A."/>
            <person name="Magnuson J.K."/>
            <person name="Chen J."/>
            <person name="Drula E."/>
            <person name="Henrissat B."/>
            <person name="Wiebenga A."/>
            <person name="Lubbers R.J."/>
            <person name="Gomes A.C."/>
            <person name="Makela M.R."/>
            <person name="Stajich J."/>
            <person name="Grigoriev I.V."/>
            <person name="Mortensen U.H."/>
            <person name="De vries R.P."/>
            <person name="Baker S.E."/>
            <person name="Andersen M.R."/>
        </authorList>
    </citation>
    <scope>NUCLEOTIDE SEQUENCE [LARGE SCALE GENOMIC DNA]</scope>
    <source>
        <strain evidence="4 5">CBS 600.67</strain>
    </source>
</reference>
<proteinExistence type="predicted"/>
<keyword evidence="5" id="KW-1185">Reference proteome</keyword>
<dbReference type="Pfam" id="PF02894">
    <property type="entry name" value="GFO_IDH_MocA_C"/>
    <property type="match status" value="1"/>
</dbReference>
<gene>
    <name evidence="4" type="ORF">BDW59DRAFT_165793</name>
</gene>